<dbReference type="SUPFAM" id="SSF52335">
    <property type="entry name" value="Methylglyoxal synthase-like"/>
    <property type="match status" value="1"/>
</dbReference>
<keyword evidence="6 17" id="KW-0436">Ligase</keyword>
<dbReference type="InterPro" id="IPR005483">
    <property type="entry name" value="CPSase_dom"/>
</dbReference>
<feature type="region of interest" description="Carboxyphosphate synthetic domain" evidence="17">
    <location>
        <begin position="1"/>
        <end position="403"/>
    </location>
</feature>
<dbReference type="FunFam" id="3.30.1490.20:FF:000001">
    <property type="entry name" value="Carbamoyl-phosphate synthase large chain"/>
    <property type="match status" value="1"/>
</dbReference>
<dbReference type="Proteomes" id="UP001056819">
    <property type="component" value="Chromosome"/>
</dbReference>
<keyword evidence="10 17" id="KW-0547">Nucleotide-binding</keyword>
<feature type="binding site" evidence="17">
    <location>
        <position position="301"/>
    </location>
    <ligand>
        <name>Mn(2+)</name>
        <dbReference type="ChEBI" id="CHEBI:29035"/>
        <label>2</label>
    </ligand>
</feature>
<dbReference type="InterPro" id="IPR016185">
    <property type="entry name" value="PreATP-grasp_dom_sf"/>
</dbReference>
<keyword evidence="11 17" id="KW-0067">ATP-binding</keyword>
<comment type="function">
    <text evidence="17">Large subunit of the glutamine-dependent carbamoyl phosphate synthetase (CPSase). CPSase catalyzes the formation of carbamoyl phosphate from the ammonia moiety of glutamine, carbonate, and phosphate donated by ATP, constituting the first step of 2 biosynthetic pathways, one leading to arginine and/or urea and the other to pyrimidine nucleotides. The large subunit (synthetase) binds the substrates ammonia (free or transferred from glutamine from the small subunit), hydrogencarbonate and ATP and carries out an ATP-coupled ligase reaction, activating hydrogencarbonate by forming carboxy phosphate which reacts with ammonia to form carbamoyl phosphate.</text>
</comment>
<feature type="binding site" evidence="17">
    <location>
        <position position="803"/>
    </location>
    <ligand>
        <name>ATP</name>
        <dbReference type="ChEBI" id="CHEBI:30616"/>
        <label>2</label>
    </ligand>
</feature>
<accession>A0AAE9HTX3</accession>
<dbReference type="GO" id="GO:0004087">
    <property type="term" value="F:carbamoyl-phosphate synthase (ammonia) activity"/>
    <property type="evidence" value="ECO:0007669"/>
    <property type="project" value="UniProtKB-EC"/>
</dbReference>
<dbReference type="InterPro" id="IPR005480">
    <property type="entry name" value="CPSase_lsu_oligo"/>
</dbReference>
<dbReference type="SUPFAM" id="SSF56059">
    <property type="entry name" value="Glutathione synthetase ATP-binding domain-like"/>
    <property type="match status" value="2"/>
</dbReference>
<dbReference type="GO" id="GO:0005524">
    <property type="term" value="F:ATP binding"/>
    <property type="evidence" value="ECO:0007669"/>
    <property type="project" value="UniProtKB-UniRule"/>
</dbReference>
<evidence type="ECO:0000256" key="8">
    <source>
        <dbReference type="ARBA" id="ARBA00022723"/>
    </source>
</evidence>
<feature type="domain" description="ATP-grasp" evidence="18">
    <location>
        <begin position="133"/>
        <end position="328"/>
    </location>
</feature>
<feature type="binding site" evidence="17">
    <location>
        <position position="285"/>
    </location>
    <ligand>
        <name>ATP</name>
        <dbReference type="ChEBI" id="CHEBI:30616"/>
        <label>1</label>
    </ligand>
</feature>
<dbReference type="FunFam" id="3.40.50.20:FF:000003">
    <property type="entry name" value="Carbamoyl-phosphate synthase large chain"/>
    <property type="match status" value="1"/>
</dbReference>
<evidence type="ECO:0000256" key="15">
    <source>
        <dbReference type="ARBA" id="ARBA00047359"/>
    </source>
</evidence>
<dbReference type="RefSeq" id="WP_027021619.1">
    <property type="nucleotide sequence ID" value="NZ_CP097501.1"/>
</dbReference>
<dbReference type="SMART" id="SM00851">
    <property type="entry name" value="MGS"/>
    <property type="match status" value="1"/>
</dbReference>
<dbReference type="PANTHER" id="PTHR11405:SF53">
    <property type="entry name" value="CARBAMOYL-PHOSPHATE SYNTHASE [AMMONIA], MITOCHONDRIAL"/>
    <property type="match status" value="1"/>
</dbReference>
<dbReference type="InterPro" id="IPR011761">
    <property type="entry name" value="ATP-grasp"/>
</dbReference>
<dbReference type="Gene3D" id="3.30.470.20">
    <property type="entry name" value="ATP-grasp fold, B domain"/>
    <property type="match status" value="2"/>
</dbReference>
<feature type="binding site" evidence="17">
    <location>
        <position position="242"/>
    </location>
    <ligand>
        <name>ATP</name>
        <dbReference type="ChEBI" id="CHEBI:30616"/>
        <label>1</label>
    </ligand>
</feature>
<dbReference type="GO" id="GO:0005737">
    <property type="term" value="C:cytoplasm"/>
    <property type="evidence" value="ECO:0007669"/>
    <property type="project" value="TreeGrafter"/>
</dbReference>
<dbReference type="SUPFAM" id="SSF52440">
    <property type="entry name" value="PreATP-grasp domain"/>
    <property type="match status" value="2"/>
</dbReference>
<comment type="catalytic activity">
    <reaction evidence="16 17">
        <text>hydrogencarbonate + L-glutamine + 2 ATP + H2O = carbamoyl phosphate + L-glutamate + 2 ADP + phosphate + 2 H(+)</text>
        <dbReference type="Rhea" id="RHEA:18633"/>
        <dbReference type="ChEBI" id="CHEBI:15377"/>
        <dbReference type="ChEBI" id="CHEBI:15378"/>
        <dbReference type="ChEBI" id="CHEBI:17544"/>
        <dbReference type="ChEBI" id="CHEBI:29985"/>
        <dbReference type="ChEBI" id="CHEBI:30616"/>
        <dbReference type="ChEBI" id="CHEBI:43474"/>
        <dbReference type="ChEBI" id="CHEBI:58228"/>
        <dbReference type="ChEBI" id="CHEBI:58359"/>
        <dbReference type="ChEBI" id="CHEBI:456216"/>
        <dbReference type="EC" id="6.3.5.5"/>
    </reaction>
</comment>
<keyword evidence="5 17" id="KW-0055">Arginine biosynthesis</keyword>
<comment type="subunit">
    <text evidence="17">Composed of two chains; the small (or glutamine) chain promotes the hydrolysis of glutamine to ammonia, which is used by the large (or ammonia) chain to synthesize carbamoyl phosphate. Tetramer of heterodimers (alpha,beta)4.</text>
</comment>
<dbReference type="NCBIfam" id="NF003671">
    <property type="entry name" value="PRK05294.1"/>
    <property type="match status" value="1"/>
</dbReference>
<dbReference type="PROSITE" id="PS51855">
    <property type="entry name" value="MGS"/>
    <property type="match status" value="1"/>
</dbReference>
<feature type="binding site" evidence="17">
    <location>
        <position position="775"/>
    </location>
    <ligand>
        <name>ATP</name>
        <dbReference type="ChEBI" id="CHEBI:30616"/>
        <label>2</label>
    </ligand>
</feature>
<evidence type="ECO:0000259" key="18">
    <source>
        <dbReference type="PROSITE" id="PS50975"/>
    </source>
</evidence>
<feature type="binding site" evidence="17">
    <location>
        <position position="855"/>
    </location>
    <ligand>
        <name>Mn(2+)</name>
        <dbReference type="ChEBI" id="CHEBI:29035"/>
        <label>4</label>
    </ligand>
</feature>
<evidence type="ECO:0000256" key="2">
    <source>
        <dbReference type="ARBA" id="ARBA00004812"/>
    </source>
</evidence>
<feature type="binding site" evidence="17">
    <location>
        <position position="215"/>
    </location>
    <ligand>
        <name>ATP</name>
        <dbReference type="ChEBI" id="CHEBI:30616"/>
        <label>1</label>
    </ligand>
</feature>
<feature type="binding site" evidence="17">
    <location>
        <position position="169"/>
    </location>
    <ligand>
        <name>ATP</name>
        <dbReference type="ChEBI" id="CHEBI:30616"/>
        <label>1</label>
    </ligand>
</feature>
<feature type="binding site" evidence="17">
    <location>
        <position position="299"/>
    </location>
    <ligand>
        <name>Mg(2+)</name>
        <dbReference type="ChEBI" id="CHEBI:18420"/>
        <label>2</label>
    </ligand>
</feature>
<dbReference type="AlphaFoldDB" id="A0AAE9HTX3"/>
<evidence type="ECO:0000313" key="21">
    <source>
        <dbReference type="Proteomes" id="UP001056819"/>
    </source>
</evidence>
<proteinExistence type="inferred from homology"/>
<feature type="binding site" evidence="17">
    <location>
        <position position="175"/>
    </location>
    <ligand>
        <name>ATP</name>
        <dbReference type="ChEBI" id="CHEBI:30616"/>
        <label>1</label>
    </ligand>
</feature>
<dbReference type="FunFam" id="3.40.50.20:FF:000001">
    <property type="entry name" value="Carbamoyl-phosphate synthase large chain"/>
    <property type="match status" value="1"/>
</dbReference>
<feature type="binding site" evidence="17">
    <location>
        <position position="301"/>
    </location>
    <ligand>
        <name>Mg(2+)</name>
        <dbReference type="ChEBI" id="CHEBI:18420"/>
        <label>2</label>
    </ligand>
</feature>
<dbReference type="FunFam" id="3.30.470.20:FF:000013">
    <property type="entry name" value="Carbamoyl-phosphate synthase large chain"/>
    <property type="match status" value="1"/>
</dbReference>
<feature type="binding site" evidence="17">
    <location>
        <position position="768"/>
    </location>
    <ligand>
        <name>ATP</name>
        <dbReference type="ChEBI" id="CHEBI:30616"/>
        <label>2</label>
    </ligand>
</feature>
<dbReference type="PANTHER" id="PTHR11405">
    <property type="entry name" value="CARBAMOYLTRANSFERASE FAMILY MEMBER"/>
    <property type="match status" value="1"/>
</dbReference>
<evidence type="ECO:0000256" key="5">
    <source>
        <dbReference type="ARBA" id="ARBA00022571"/>
    </source>
</evidence>
<feature type="domain" description="MGS-like" evidence="19">
    <location>
        <begin position="951"/>
        <end position="1093"/>
    </location>
</feature>
<feature type="binding site" evidence="17">
    <location>
        <position position="857"/>
    </location>
    <ligand>
        <name>Mn(2+)</name>
        <dbReference type="ChEBI" id="CHEBI:29035"/>
        <label>4</label>
    </ligand>
</feature>
<feature type="binding site" evidence="17">
    <location>
        <position position="729"/>
    </location>
    <ligand>
        <name>ATP</name>
        <dbReference type="ChEBI" id="CHEBI:30616"/>
        <label>2</label>
    </ligand>
</feature>
<feature type="binding site" evidence="17">
    <location>
        <position position="855"/>
    </location>
    <ligand>
        <name>Mg(2+)</name>
        <dbReference type="ChEBI" id="CHEBI:18420"/>
        <label>4</label>
    </ligand>
</feature>
<dbReference type="PROSITE" id="PS50975">
    <property type="entry name" value="ATP_GRASP"/>
    <property type="match status" value="2"/>
</dbReference>
<dbReference type="EMBL" id="CP097501">
    <property type="protein sequence ID" value="URD67738.1"/>
    <property type="molecule type" value="Genomic_DNA"/>
</dbReference>
<dbReference type="Pfam" id="PF02786">
    <property type="entry name" value="CPSase_L_D2"/>
    <property type="match status" value="2"/>
</dbReference>
<keyword evidence="12" id="KW-0460">Magnesium</keyword>
<dbReference type="CDD" id="cd01424">
    <property type="entry name" value="MGS_CPS_II"/>
    <property type="match status" value="1"/>
</dbReference>
<dbReference type="PROSITE" id="PS00866">
    <property type="entry name" value="CPSASE_1"/>
    <property type="match status" value="1"/>
</dbReference>
<dbReference type="PRINTS" id="PR00098">
    <property type="entry name" value="CPSASE"/>
</dbReference>
<keyword evidence="14" id="KW-0464">Manganese</keyword>
<feature type="binding site" evidence="17">
    <location>
        <position position="241"/>
    </location>
    <ligand>
        <name>ATP</name>
        <dbReference type="ChEBI" id="CHEBI:30616"/>
        <label>1</label>
    </ligand>
</feature>
<comment type="cofactor">
    <cofactor evidence="17">
        <name>Mg(2+)</name>
        <dbReference type="ChEBI" id="CHEBI:18420"/>
    </cofactor>
    <cofactor evidence="17">
        <name>Mn(2+)</name>
        <dbReference type="ChEBI" id="CHEBI:29035"/>
    </cofactor>
    <text evidence="17">Binds 4 Mg(2+) or Mn(2+) ions per subunit.</text>
</comment>
<comment type="catalytic activity">
    <reaction evidence="15 17">
        <text>hydrogencarbonate + NH4(+) + 2 ATP = carbamoyl phosphate + 2 ADP + phosphate + 2 H(+)</text>
        <dbReference type="Rhea" id="RHEA:18029"/>
        <dbReference type="ChEBI" id="CHEBI:15378"/>
        <dbReference type="ChEBI" id="CHEBI:17544"/>
        <dbReference type="ChEBI" id="CHEBI:28938"/>
        <dbReference type="ChEBI" id="CHEBI:30616"/>
        <dbReference type="ChEBI" id="CHEBI:43474"/>
        <dbReference type="ChEBI" id="CHEBI:58228"/>
        <dbReference type="ChEBI" id="CHEBI:456216"/>
        <dbReference type="EC" id="6.3.4.16"/>
    </reaction>
</comment>
<feature type="binding site" evidence="17">
    <location>
        <position position="285"/>
    </location>
    <ligand>
        <name>Mn(2+)</name>
        <dbReference type="ChEBI" id="CHEBI:29035"/>
        <label>1</label>
    </ligand>
</feature>
<comment type="similarity">
    <text evidence="4 17">Belongs to the CarB family.</text>
</comment>
<feature type="binding site" evidence="17">
    <location>
        <position position="243"/>
    </location>
    <ligand>
        <name>ATP</name>
        <dbReference type="ChEBI" id="CHEBI:30616"/>
        <label>1</label>
    </ligand>
</feature>
<evidence type="ECO:0000256" key="17">
    <source>
        <dbReference type="HAMAP-Rule" id="MF_01210"/>
    </source>
</evidence>
<keyword evidence="9 17" id="KW-0677">Repeat</keyword>
<keyword evidence="8" id="KW-0479">Metal-binding</keyword>
<dbReference type="Gene3D" id="3.40.50.1380">
    <property type="entry name" value="Methylglyoxal synthase-like domain"/>
    <property type="match status" value="1"/>
</dbReference>
<dbReference type="Pfam" id="PF25596">
    <property type="entry name" value="CPSase_L_D1"/>
    <property type="match status" value="2"/>
</dbReference>
<feature type="binding site" evidence="17">
    <location>
        <position position="299"/>
    </location>
    <ligand>
        <name>Mg(2+)</name>
        <dbReference type="ChEBI" id="CHEBI:18420"/>
        <label>1</label>
    </ligand>
</feature>
<dbReference type="GO" id="GO:0004088">
    <property type="term" value="F:carbamoyl-phosphate synthase (glutamine-hydrolyzing) activity"/>
    <property type="evidence" value="ECO:0007669"/>
    <property type="project" value="UniProtKB-UniRule"/>
</dbReference>
<feature type="binding site" evidence="17">
    <location>
        <position position="843"/>
    </location>
    <ligand>
        <name>Mg(2+)</name>
        <dbReference type="ChEBI" id="CHEBI:18420"/>
        <label>3</label>
    </ligand>
</feature>
<feature type="binding site" evidence="17">
    <location>
        <position position="176"/>
    </location>
    <ligand>
        <name>ATP</name>
        <dbReference type="ChEBI" id="CHEBI:30616"/>
        <label>1</label>
    </ligand>
</feature>
<evidence type="ECO:0000256" key="14">
    <source>
        <dbReference type="ARBA" id="ARBA00023211"/>
    </source>
</evidence>
<feature type="region of interest" description="Allosteric domain" evidence="17">
    <location>
        <begin position="951"/>
        <end position="1093"/>
    </location>
</feature>
<feature type="binding site" evidence="17">
    <location>
        <position position="802"/>
    </location>
    <ligand>
        <name>ATP</name>
        <dbReference type="ChEBI" id="CHEBI:30616"/>
        <label>2</label>
    </ligand>
</feature>
<dbReference type="NCBIfam" id="TIGR01369">
    <property type="entry name" value="CPSaseII_lrg"/>
    <property type="match status" value="1"/>
</dbReference>
<organism evidence="20 21">
    <name type="scientific">Conchiformibius steedae DSM 2580</name>
    <dbReference type="NCBI Taxonomy" id="1121352"/>
    <lineage>
        <taxon>Bacteria</taxon>
        <taxon>Pseudomonadati</taxon>
        <taxon>Pseudomonadota</taxon>
        <taxon>Betaproteobacteria</taxon>
        <taxon>Neisseriales</taxon>
        <taxon>Neisseriaceae</taxon>
        <taxon>Conchiformibius</taxon>
    </lineage>
</organism>
<dbReference type="GO" id="GO:0006526">
    <property type="term" value="P:L-arginine biosynthetic process"/>
    <property type="evidence" value="ECO:0007669"/>
    <property type="project" value="UniProtKB-UniRule"/>
</dbReference>
<evidence type="ECO:0000256" key="1">
    <source>
        <dbReference type="ARBA" id="ARBA00001936"/>
    </source>
</evidence>
<dbReference type="InterPro" id="IPR005479">
    <property type="entry name" value="CPAse_ATP-bd"/>
</dbReference>
<feature type="binding site" evidence="17">
    <location>
        <position position="285"/>
    </location>
    <ligand>
        <name>Mg(2+)</name>
        <dbReference type="ChEBI" id="CHEBI:18420"/>
        <label>1</label>
    </ligand>
</feature>
<feature type="binding site" evidence="17">
    <location>
        <position position="800"/>
    </location>
    <ligand>
        <name>ATP</name>
        <dbReference type="ChEBI" id="CHEBI:30616"/>
        <label>2</label>
    </ligand>
</feature>
<evidence type="ECO:0000256" key="9">
    <source>
        <dbReference type="ARBA" id="ARBA00022737"/>
    </source>
</evidence>
<feature type="binding site" evidence="17">
    <location>
        <position position="129"/>
    </location>
    <ligand>
        <name>ATP</name>
        <dbReference type="ChEBI" id="CHEBI:30616"/>
        <label>1</label>
    </ligand>
</feature>
<dbReference type="PROSITE" id="PS00867">
    <property type="entry name" value="CPSASE_2"/>
    <property type="match status" value="2"/>
</dbReference>
<comment type="pathway">
    <text evidence="2 17">Pyrimidine metabolism; UMP biosynthesis via de novo pathway; (S)-dihydroorotate from bicarbonate: step 1/3.</text>
</comment>
<dbReference type="GO" id="GO:0006541">
    <property type="term" value="P:glutamine metabolic process"/>
    <property type="evidence" value="ECO:0007669"/>
    <property type="project" value="TreeGrafter"/>
</dbReference>
<comment type="caution">
    <text evidence="17">Lacks conserved residue(s) required for the propagation of feature annotation.</text>
</comment>
<dbReference type="PROSITE" id="PS51257">
    <property type="entry name" value="PROKAR_LIPOPROTEIN"/>
    <property type="match status" value="1"/>
</dbReference>
<feature type="binding site" evidence="17">
    <location>
        <position position="770"/>
    </location>
    <ligand>
        <name>ATP</name>
        <dbReference type="ChEBI" id="CHEBI:30616"/>
        <label>2</label>
    </ligand>
</feature>
<feature type="binding site" evidence="17">
    <location>
        <position position="843"/>
    </location>
    <ligand>
        <name>Mn(2+)</name>
        <dbReference type="ChEBI" id="CHEBI:29035"/>
        <label>3</label>
    </ligand>
</feature>
<comment type="pathway">
    <text evidence="3 17">Amino-acid biosynthesis; L-arginine biosynthesis; carbamoyl phosphate from bicarbonate: step 1/1.</text>
</comment>
<protein>
    <recommendedName>
        <fullName evidence="17">Carbamoyl phosphate synthase large chain</fullName>
        <ecNumber evidence="17">6.3.4.16</ecNumber>
        <ecNumber evidence="17">6.3.5.5</ecNumber>
    </recommendedName>
    <alternativeName>
        <fullName evidence="17">Carbamoyl phosphate synthetase ammonia chain</fullName>
    </alternativeName>
</protein>
<dbReference type="HAMAP" id="MF_01210_B">
    <property type="entry name" value="CPSase_L_chain_B"/>
    <property type="match status" value="1"/>
</dbReference>
<dbReference type="HAMAP" id="MF_01210_A">
    <property type="entry name" value="CPSase_L_chain_A"/>
    <property type="match status" value="1"/>
</dbReference>
<feature type="binding site" evidence="17">
    <location>
        <position position="208"/>
    </location>
    <ligand>
        <name>ATP</name>
        <dbReference type="ChEBI" id="CHEBI:30616"/>
        <label>1</label>
    </ligand>
</feature>
<feature type="binding site" evidence="17">
    <location>
        <position position="801"/>
    </location>
    <ligand>
        <name>ATP</name>
        <dbReference type="ChEBI" id="CHEBI:30616"/>
        <label>2</label>
    </ligand>
</feature>
<name>A0AAE9HTX3_9NEIS</name>
<feature type="binding site" evidence="17">
    <location>
        <position position="855"/>
    </location>
    <ligand>
        <name>ATP</name>
        <dbReference type="ChEBI" id="CHEBI:30616"/>
        <label>2</label>
    </ligand>
</feature>
<dbReference type="InterPro" id="IPR033937">
    <property type="entry name" value="MGS_CPS_CarB"/>
</dbReference>
<keyword evidence="13 17" id="KW-0665">Pyrimidine biosynthesis</keyword>
<sequence length="1093" mass="119716">MPKRTDLKSILIIGAGPIVIGQACEFDYSGAQACKALREEGYKVILVNSNPATIMTDPEMADVTYIEPIMWQTVEKIIAKERPDAVLPTMGGQTALNCALDLARNGVLAKYNVELIGATEDAIDKAEDRGRFKEAMEKIGLHCPKSFVCHTMNEALAAQEQVGFPTLIRPSFTMGGSGGGIAYNRDEFLAICERGFDASPTHELLIEQSVLGWKEYEMEVVRDKNDNCIIICSIENFDPMGVHTGDSITVAPAQTLTDKEYQIMRNASLAVLREIGVDTGGSNVQFAVNPANGEMIVIEMNPRVSRSSALASKATGFPIAKVAAKLAVGFTLDELRNDITGGRTPASFEPSIDYVVTKIPRFAFEKFPAADDRLTTQMKSVGEVMAMGRTIQESMQKALRGLETGLCGFNPRSSDADEIRRELRNPGPERILYVADAFRAGFTIAEIHEICAIDPWFLAQIEDIVKEEAALLQSDKRLNNGRPIPSSWKDFPAFGLEDLDYPTLRCLKRKGFSDKRLAQLTGVPESRMREHRYALKLHPVYKRVDSCAAEFASDTAYLYSTYEEECEARPSNKRKVMILGGGPNRIGQGIEFDYCCVHAALALRESGFETIMVNCNPETVSTDFDTSDRLYFEPLTLEDVLEIVRTENPWGVIVHYGGQTPLKLANALVENGVNIIGTSADSIDAAEDRERFQKVLNDLGLRQPPNRTARNEEEALTLAEEIGYPLVVRPSYVLGGRAMQVVHSAEQLKTYMREAVQVSEDSPVLLDFFLNNAIEVDVDCVSDGKEVVIGGIMQHVEQAGIHSGDSGCSLPPYSLSEAIQDEIRRQTKAMAYALNVVGLMNVQFAVQDGVVYVLEVNPRASRTVPFVSKATSVPLAKVGARAMAGISLKEQGVEKEVIPDFYAVKEAVFPFIKFPGVDTILGPEMRSTGEVMGVAETFGEAYLKAQLGAGERMPATGKVFIAVRDEDKHLIVPTVKNFLSLGYGVCATRGTAAYLAEQGIVVQTVNKVREGRPHIVDAIKNGEIALVVNTVDSNPQTIADSHSIRRSALTQRVPQYTTIAGGEAMSEGVKSLNDIHVFSIQELHQRLAAQKTA</sequence>
<feature type="binding site" evidence="17">
    <location>
        <position position="299"/>
    </location>
    <ligand>
        <name>ATP</name>
        <dbReference type="ChEBI" id="CHEBI:30616"/>
        <label>1</label>
    </ligand>
</feature>
<dbReference type="NCBIfam" id="NF009455">
    <property type="entry name" value="PRK12815.1"/>
    <property type="match status" value="1"/>
</dbReference>
<feature type="binding site" evidence="17">
    <location>
        <position position="210"/>
    </location>
    <ligand>
        <name>ATP</name>
        <dbReference type="ChEBI" id="CHEBI:30616"/>
        <label>1</label>
    </ligand>
</feature>
<feature type="binding site" evidence="17">
    <location>
        <position position="857"/>
    </location>
    <ligand>
        <name>Mg(2+)</name>
        <dbReference type="ChEBI" id="CHEBI:18420"/>
        <label>4</label>
    </ligand>
</feature>
<comment type="domain">
    <text evidence="17">The large subunit is composed of 2 ATP-grasp domains that are involved in binding the 2 ATP molecules needed for carbamoyl phosphate synthesis. The N-terminal ATP-grasp domain (referred to as the carboxyphosphate synthetic component) catalyzes the ATP-dependent phosphorylation of hydrogencarbonate to carboxyphosphate and the subsequent nucleophilic attack by ammonia to form a carbamate intermediate. The C-terminal ATP-grasp domain (referred to as the carbamoyl phosphate synthetic component) then catalyzes the phosphorylation of carbamate with the second ATP to form the end product carbamoyl phosphate. The reactive and unstable enzyme intermediates are sequentially channeled from one active site to the next through the interior of the protein over a distance of at least 96 A.</text>
</comment>
<dbReference type="SUPFAM" id="SSF48108">
    <property type="entry name" value="Carbamoyl phosphate synthetase, large subunit connection domain"/>
    <property type="match status" value="1"/>
</dbReference>
<dbReference type="InterPro" id="IPR011607">
    <property type="entry name" value="MGS-like_dom"/>
</dbReference>
<dbReference type="InterPro" id="IPR006275">
    <property type="entry name" value="CPSase_lsu"/>
</dbReference>
<evidence type="ECO:0000259" key="19">
    <source>
        <dbReference type="PROSITE" id="PS51855"/>
    </source>
</evidence>
<dbReference type="GO" id="GO:0044205">
    <property type="term" value="P:'de novo' UMP biosynthetic process"/>
    <property type="evidence" value="ECO:0007669"/>
    <property type="project" value="UniProtKB-UniRule"/>
</dbReference>
<dbReference type="Gene3D" id="3.40.50.20">
    <property type="match status" value="2"/>
</dbReference>
<feature type="binding site" evidence="17">
    <location>
        <position position="855"/>
    </location>
    <ligand>
        <name>Mg(2+)</name>
        <dbReference type="ChEBI" id="CHEBI:18420"/>
        <label>3</label>
    </ligand>
</feature>
<dbReference type="GO" id="GO:0046872">
    <property type="term" value="F:metal ion binding"/>
    <property type="evidence" value="ECO:0007669"/>
    <property type="project" value="UniProtKB-KW"/>
</dbReference>
<feature type="domain" description="ATP-grasp" evidence="18">
    <location>
        <begin position="693"/>
        <end position="884"/>
    </location>
</feature>
<evidence type="ECO:0000256" key="12">
    <source>
        <dbReference type="ARBA" id="ARBA00022842"/>
    </source>
</evidence>
<evidence type="ECO:0000256" key="4">
    <source>
        <dbReference type="ARBA" id="ARBA00009799"/>
    </source>
</evidence>
<dbReference type="SMART" id="SM01096">
    <property type="entry name" value="CPSase_L_D3"/>
    <property type="match status" value="1"/>
</dbReference>
<comment type="cofactor">
    <cofactor evidence="1">
        <name>Mn(2+)</name>
        <dbReference type="ChEBI" id="CHEBI:29035"/>
    </cofactor>
</comment>
<dbReference type="Pfam" id="PF02787">
    <property type="entry name" value="CPSase_L_D3"/>
    <property type="match status" value="1"/>
</dbReference>
<feature type="binding site" evidence="17">
    <location>
        <position position="299"/>
    </location>
    <ligand>
        <name>Mn(2+)</name>
        <dbReference type="ChEBI" id="CHEBI:29035"/>
        <label>2</label>
    </ligand>
</feature>
<evidence type="ECO:0000256" key="10">
    <source>
        <dbReference type="ARBA" id="ARBA00022741"/>
    </source>
</evidence>
<dbReference type="Gene3D" id="1.10.1030.10">
    <property type="entry name" value="Carbamoyl-phosphate synthetase, large subunit oligomerisation domain"/>
    <property type="match status" value="1"/>
</dbReference>
<dbReference type="InterPro" id="IPR036914">
    <property type="entry name" value="MGS-like_dom_sf"/>
</dbReference>
<dbReference type="EC" id="6.3.5.5" evidence="17"/>
<evidence type="ECO:0000256" key="16">
    <source>
        <dbReference type="ARBA" id="ARBA00048816"/>
    </source>
</evidence>
<evidence type="ECO:0000256" key="11">
    <source>
        <dbReference type="ARBA" id="ARBA00022840"/>
    </source>
</evidence>
<evidence type="ECO:0000313" key="20">
    <source>
        <dbReference type="EMBL" id="URD67738.1"/>
    </source>
</evidence>
<gene>
    <name evidence="17 20" type="primary">carB</name>
    <name evidence="20" type="ORF">LNQ82_00825</name>
</gene>
<keyword evidence="7 17" id="KW-0028">Amino-acid biosynthesis</keyword>
<evidence type="ECO:0000256" key="7">
    <source>
        <dbReference type="ARBA" id="ARBA00022605"/>
    </source>
</evidence>
<evidence type="ECO:0000256" key="13">
    <source>
        <dbReference type="ARBA" id="ARBA00022975"/>
    </source>
</evidence>
<feature type="binding site" evidence="17">
    <location>
        <position position="843"/>
    </location>
    <ligand>
        <name>ATP</name>
        <dbReference type="ChEBI" id="CHEBI:30616"/>
        <label>2</label>
    </ligand>
</feature>
<dbReference type="InterPro" id="IPR058047">
    <property type="entry name" value="CPSase_preATP-grasp"/>
</dbReference>
<evidence type="ECO:0000256" key="6">
    <source>
        <dbReference type="ARBA" id="ARBA00022598"/>
    </source>
</evidence>
<evidence type="ECO:0000256" key="3">
    <source>
        <dbReference type="ARBA" id="ARBA00005077"/>
    </source>
</evidence>
<dbReference type="InterPro" id="IPR036897">
    <property type="entry name" value="CarbamoylP_synth_lsu_oligo_sf"/>
</dbReference>
<feature type="binding site" evidence="17">
    <location>
        <position position="299"/>
    </location>
    <ligand>
        <name>Mn(2+)</name>
        <dbReference type="ChEBI" id="CHEBI:29035"/>
        <label>1</label>
    </ligand>
</feature>
<feature type="binding site" evidence="17">
    <location>
        <position position="855"/>
    </location>
    <ligand>
        <name>Mn(2+)</name>
        <dbReference type="ChEBI" id="CHEBI:29035"/>
        <label>3</label>
    </ligand>
</feature>
<dbReference type="EC" id="6.3.4.16" evidence="17"/>
<reference evidence="20" key="1">
    <citation type="submission" date="2022-05" db="EMBL/GenBank/DDBJ databases">
        <title>Alysiella filiformis genome sequencing.</title>
        <authorList>
            <person name="Viehboeck T."/>
        </authorList>
    </citation>
    <scope>NUCLEOTIDE SEQUENCE</scope>
    <source>
        <strain evidence="20">DSM 2580</strain>
    </source>
</reference>
<dbReference type="FunFam" id="3.30.470.20:FF:000007">
    <property type="entry name" value="Carbamoyl-phosphate synthase large chain"/>
    <property type="match status" value="1"/>
</dbReference>
<dbReference type="Pfam" id="PF02142">
    <property type="entry name" value="MGS"/>
    <property type="match status" value="1"/>
</dbReference>